<comment type="caution">
    <text evidence="1">The sequence shown here is derived from an EMBL/GenBank/DDBJ whole genome shotgun (WGS) entry which is preliminary data.</text>
</comment>
<reference evidence="2" key="1">
    <citation type="submission" date="2017-05" db="EMBL/GenBank/DDBJ databases">
        <title>Physiological properties and genetic analysis related to exopolysaccharide production of fresh-water unicellular cyanobacterium Aphanothece sacrum, Suizenji Nori, that has been cultured as a food source in Japan.</title>
        <authorList>
            <person name="Kanesaki Y."/>
            <person name="Yoshikawa S."/>
            <person name="Ohki K."/>
        </authorList>
    </citation>
    <scope>NUCLEOTIDE SEQUENCE [LARGE SCALE GENOMIC DNA]</scope>
    <source>
        <strain evidence="2">FPU1</strain>
    </source>
</reference>
<dbReference type="EMBL" id="BDQK01000013">
    <property type="protein sequence ID" value="GBF81688.1"/>
    <property type="molecule type" value="Genomic_DNA"/>
</dbReference>
<keyword evidence="2" id="KW-1185">Reference proteome</keyword>
<organism evidence="1 2">
    <name type="scientific">Aphanothece sacrum FPU1</name>
    <dbReference type="NCBI Taxonomy" id="1920663"/>
    <lineage>
        <taxon>Bacteria</taxon>
        <taxon>Bacillati</taxon>
        <taxon>Cyanobacteriota</taxon>
        <taxon>Cyanophyceae</taxon>
        <taxon>Oscillatoriophycideae</taxon>
        <taxon>Chroococcales</taxon>
        <taxon>Aphanothecaceae</taxon>
        <taxon>Aphanothece</taxon>
    </lineage>
</organism>
<gene>
    <name evidence="1" type="ORF">AsFPU1_3107</name>
</gene>
<dbReference type="AlphaFoldDB" id="A0A401IK65"/>
<name>A0A401IK65_APHSA</name>
<accession>A0A401IK65</accession>
<dbReference type="RefSeq" id="WP_124972453.1">
    <property type="nucleotide sequence ID" value="NZ_BDQK01000013.1"/>
</dbReference>
<dbReference type="OrthoDB" id="467239at2"/>
<sequence length="49" mass="5758">MNINQMLQGVIQYFTEGFARIFSPAKDDYKDIGVQPYECEPYHKPVDEM</sequence>
<evidence type="ECO:0000313" key="1">
    <source>
        <dbReference type="EMBL" id="GBF81688.1"/>
    </source>
</evidence>
<dbReference type="Proteomes" id="UP000287247">
    <property type="component" value="Unassembled WGS sequence"/>
</dbReference>
<protein>
    <recommendedName>
        <fullName evidence="3">Isochorismate synthase</fullName>
    </recommendedName>
</protein>
<evidence type="ECO:0000313" key="2">
    <source>
        <dbReference type="Proteomes" id="UP000287247"/>
    </source>
</evidence>
<proteinExistence type="predicted"/>
<evidence type="ECO:0008006" key="3">
    <source>
        <dbReference type="Google" id="ProtNLM"/>
    </source>
</evidence>